<evidence type="ECO:0000256" key="2">
    <source>
        <dbReference type="ARBA" id="ARBA00022490"/>
    </source>
</evidence>
<evidence type="ECO:0000256" key="4">
    <source>
        <dbReference type="ARBA" id="ARBA00022829"/>
    </source>
</evidence>
<keyword evidence="13" id="KW-1185">Reference proteome</keyword>
<dbReference type="InterPro" id="IPR050090">
    <property type="entry name" value="Tyrosine_recombinase_XerCD"/>
</dbReference>
<dbReference type="InterPro" id="IPR044068">
    <property type="entry name" value="CB"/>
</dbReference>
<dbReference type="AlphaFoldDB" id="C0ZCR1"/>
<proteinExistence type="predicted"/>
<keyword evidence="6 9" id="KW-0238">DNA-binding</keyword>
<dbReference type="GO" id="GO:0007059">
    <property type="term" value="P:chromosome segregation"/>
    <property type="evidence" value="ECO:0007669"/>
    <property type="project" value="UniProtKB-KW"/>
</dbReference>
<sequence>MFNLQFPERLVFDRIYVRIRLQIDVGGESMSVTKQRDALQLLQTVGSYPWYVEKFIEHKKAKKNSPSTLLGYLRDFSFFFRWMMTEGLSTASDMKDIPLSDLNDLRKETVESYILYLQESHLYERSALLSNPTKSAKKEYSDRTISRKISSLKSLFHYLSALAEDENGESYLTRNVLAKIELEITELTPLARAHAIRAKILIDDEIYQFVDFVYNGYLAHCDTEKKKQYHMQNRDRDTALIAMILSGGFRVSEIVSLDLSDIIMEKNQLKLIRKGKKEDAPFFSDWGKEHLAKYLQLRDKYNPEPQEDAVFLAVSPANPNGHRIEVRSVQKLVKKYAKAFGIPDLSVHKLRHSFATQFLRLNPDPHQLQAQLGHSKIETTMQYAHVLEDALGKAVNRTT</sequence>
<evidence type="ECO:0000256" key="9">
    <source>
        <dbReference type="PROSITE-ProRule" id="PRU01248"/>
    </source>
</evidence>
<comment type="subcellular location">
    <subcellularLocation>
        <location evidence="1">Cytoplasm</location>
    </subcellularLocation>
</comment>
<evidence type="ECO:0000259" key="10">
    <source>
        <dbReference type="PROSITE" id="PS51898"/>
    </source>
</evidence>
<dbReference type="GO" id="GO:0005737">
    <property type="term" value="C:cytoplasm"/>
    <property type="evidence" value="ECO:0007669"/>
    <property type="project" value="UniProtKB-SubCell"/>
</dbReference>
<evidence type="ECO:0000256" key="6">
    <source>
        <dbReference type="ARBA" id="ARBA00023125"/>
    </source>
</evidence>
<dbReference type="Gene3D" id="1.10.443.10">
    <property type="entry name" value="Intergrase catalytic core"/>
    <property type="match status" value="1"/>
</dbReference>
<keyword evidence="5" id="KW-0229">DNA integration</keyword>
<evidence type="ECO:0000256" key="8">
    <source>
        <dbReference type="ARBA" id="ARBA00023306"/>
    </source>
</evidence>
<keyword evidence="7" id="KW-0233">DNA recombination</keyword>
<accession>C0ZCR1</accession>
<dbReference type="GO" id="GO:0015074">
    <property type="term" value="P:DNA integration"/>
    <property type="evidence" value="ECO:0007669"/>
    <property type="project" value="UniProtKB-KW"/>
</dbReference>
<dbReference type="GO" id="GO:0051301">
    <property type="term" value="P:cell division"/>
    <property type="evidence" value="ECO:0007669"/>
    <property type="project" value="UniProtKB-KW"/>
</dbReference>
<evidence type="ECO:0000259" key="11">
    <source>
        <dbReference type="PROSITE" id="PS51900"/>
    </source>
</evidence>
<reference evidence="12 13" key="1">
    <citation type="submission" date="2005-03" db="EMBL/GenBank/DDBJ databases">
        <title>Brevibacillus brevis strain 47, complete genome.</title>
        <authorList>
            <person name="Hosoyama A."/>
            <person name="Yamada R."/>
            <person name="Hongo Y."/>
            <person name="Terui Y."/>
            <person name="Ankai A."/>
            <person name="Masuyama W."/>
            <person name="Sekiguchi M."/>
            <person name="Takeda T."/>
            <person name="Asano K."/>
            <person name="Ohji S."/>
            <person name="Ichikawa N."/>
            <person name="Narita S."/>
            <person name="Aoki N."/>
            <person name="Miura H."/>
            <person name="Matsushita S."/>
            <person name="Sekigawa T."/>
            <person name="Yamagata H."/>
            <person name="Yoshikawa H."/>
            <person name="Udaka S."/>
            <person name="Tanikawa S."/>
            <person name="Fujita N."/>
        </authorList>
    </citation>
    <scope>NUCLEOTIDE SEQUENCE [LARGE SCALE GENOMIC DNA]</scope>
    <source>
        <strain evidence="13">47 / JCM 6285 / NBRC 100599</strain>
    </source>
</reference>
<gene>
    <name evidence="12" type="ordered locus">BBR47_25930</name>
</gene>
<keyword evidence="4" id="KW-0159">Chromosome partition</keyword>
<dbReference type="EMBL" id="AP008955">
    <property type="protein sequence ID" value="BAH43570.1"/>
    <property type="molecule type" value="Genomic_DNA"/>
</dbReference>
<protein>
    <submittedName>
        <fullName evidence="12">Putative recombinase</fullName>
    </submittedName>
</protein>
<dbReference type="HOGENOM" id="CLU_027562_9_6_9"/>
<dbReference type="GO" id="GO:0006310">
    <property type="term" value="P:DNA recombination"/>
    <property type="evidence" value="ECO:0007669"/>
    <property type="project" value="UniProtKB-KW"/>
</dbReference>
<keyword evidence="3" id="KW-0132">Cell division</keyword>
<dbReference type="Pfam" id="PF00589">
    <property type="entry name" value="Phage_integrase"/>
    <property type="match status" value="1"/>
</dbReference>
<dbReference type="InterPro" id="IPR013762">
    <property type="entry name" value="Integrase-like_cat_sf"/>
</dbReference>
<evidence type="ECO:0000256" key="1">
    <source>
        <dbReference type="ARBA" id="ARBA00004496"/>
    </source>
</evidence>
<dbReference type="PANTHER" id="PTHR30349:SF77">
    <property type="entry name" value="TYROSINE RECOMBINASE XERC"/>
    <property type="match status" value="1"/>
</dbReference>
<dbReference type="Proteomes" id="UP000001877">
    <property type="component" value="Chromosome"/>
</dbReference>
<evidence type="ECO:0000256" key="5">
    <source>
        <dbReference type="ARBA" id="ARBA00022908"/>
    </source>
</evidence>
<dbReference type="NCBIfam" id="NF003462">
    <property type="entry name" value="PRK05084.1"/>
    <property type="match status" value="1"/>
</dbReference>
<evidence type="ECO:0000313" key="12">
    <source>
        <dbReference type="EMBL" id="BAH43570.1"/>
    </source>
</evidence>
<dbReference type="InterPro" id="IPR011010">
    <property type="entry name" value="DNA_brk_join_enz"/>
</dbReference>
<dbReference type="InterPro" id="IPR002104">
    <property type="entry name" value="Integrase_catalytic"/>
</dbReference>
<organism evidence="12 13">
    <name type="scientific">Brevibacillus brevis (strain 47 / JCM 6285 / NBRC 100599)</name>
    <dbReference type="NCBI Taxonomy" id="358681"/>
    <lineage>
        <taxon>Bacteria</taxon>
        <taxon>Bacillati</taxon>
        <taxon>Bacillota</taxon>
        <taxon>Bacilli</taxon>
        <taxon>Bacillales</taxon>
        <taxon>Paenibacillaceae</taxon>
        <taxon>Brevibacillus</taxon>
    </lineage>
</organism>
<dbReference type="eggNOG" id="COG4974">
    <property type="taxonomic scope" value="Bacteria"/>
</dbReference>
<keyword evidence="8" id="KW-0131">Cell cycle</keyword>
<dbReference type="SUPFAM" id="SSF56349">
    <property type="entry name" value="DNA breaking-rejoining enzymes"/>
    <property type="match status" value="1"/>
</dbReference>
<evidence type="ECO:0000256" key="7">
    <source>
        <dbReference type="ARBA" id="ARBA00023172"/>
    </source>
</evidence>
<keyword evidence="2" id="KW-0963">Cytoplasm</keyword>
<dbReference type="PROSITE" id="PS51900">
    <property type="entry name" value="CB"/>
    <property type="match status" value="1"/>
</dbReference>
<dbReference type="KEGG" id="bbe:BBR47_25930"/>
<evidence type="ECO:0000256" key="3">
    <source>
        <dbReference type="ARBA" id="ARBA00022618"/>
    </source>
</evidence>
<dbReference type="InterPro" id="IPR010998">
    <property type="entry name" value="Integrase_recombinase_N"/>
</dbReference>
<dbReference type="PROSITE" id="PS51898">
    <property type="entry name" value="TYR_RECOMBINASE"/>
    <property type="match status" value="1"/>
</dbReference>
<feature type="domain" description="Tyr recombinase" evidence="10">
    <location>
        <begin position="196"/>
        <end position="396"/>
    </location>
</feature>
<dbReference type="Gene3D" id="1.10.150.130">
    <property type="match status" value="1"/>
</dbReference>
<dbReference type="STRING" id="358681.BBR47_25930"/>
<feature type="domain" description="Core-binding (CB)" evidence="11">
    <location>
        <begin position="46"/>
        <end position="160"/>
    </location>
</feature>
<dbReference type="GO" id="GO:0003677">
    <property type="term" value="F:DNA binding"/>
    <property type="evidence" value="ECO:0007669"/>
    <property type="project" value="UniProtKB-UniRule"/>
</dbReference>
<name>C0ZCR1_BREBN</name>
<evidence type="ECO:0000313" key="13">
    <source>
        <dbReference type="Proteomes" id="UP000001877"/>
    </source>
</evidence>
<dbReference type="PANTHER" id="PTHR30349">
    <property type="entry name" value="PHAGE INTEGRASE-RELATED"/>
    <property type="match status" value="1"/>
</dbReference>